<dbReference type="AlphaFoldDB" id="A0A7C8R9Y4"/>
<evidence type="ECO:0000313" key="3">
    <source>
        <dbReference type="EMBL" id="KAF3274590.1"/>
    </source>
</evidence>
<protein>
    <recommendedName>
        <fullName evidence="5">TNFR-Cys domain-containing protein</fullName>
    </recommendedName>
</protein>
<reference evidence="3 4" key="1">
    <citation type="submission" date="2020-01" db="EMBL/GenBank/DDBJ databases">
        <authorList>
            <person name="Palmer J.M."/>
        </authorList>
    </citation>
    <scope>NUCLEOTIDE SEQUENCE [LARGE SCALE GENOMIC DNA]</scope>
    <source>
        <strain evidence="3 4">TWF970</strain>
    </source>
</reference>
<keyword evidence="1" id="KW-0472">Membrane</keyword>
<name>A0A7C8R9Y4_ORBOL</name>
<comment type="caution">
    <text evidence="3">The sequence shown here is derived from an EMBL/GenBank/DDBJ whole genome shotgun (WGS) entry which is preliminary data.</text>
</comment>
<gene>
    <name evidence="3" type="ORF">TWF970_007850</name>
</gene>
<feature type="signal peptide" evidence="2">
    <location>
        <begin position="1"/>
        <end position="25"/>
    </location>
</feature>
<evidence type="ECO:0008006" key="5">
    <source>
        <dbReference type="Google" id="ProtNLM"/>
    </source>
</evidence>
<dbReference type="Proteomes" id="UP000474640">
    <property type="component" value="Unassembled WGS sequence"/>
</dbReference>
<organism evidence="3 4">
    <name type="scientific">Orbilia oligospora</name>
    <name type="common">Nematode-trapping fungus</name>
    <name type="synonym">Arthrobotrys oligospora</name>
    <dbReference type="NCBI Taxonomy" id="2813651"/>
    <lineage>
        <taxon>Eukaryota</taxon>
        <taxon>Fungi</taxon>
        <taxon>Dikarya</taxon>
        <taxon>Ascomycota</taxon>
        <taxon>Pezizomycotina</taxon>
        <taxon>Orbiliomycetes</taxon>
        <taxon>Orbiliales</taxon>
        <taxon>Orbiliaceae</taxon>
        <taxon>Orbilia</taxon>
    </lineage>
</organism>
<evidence type="ECO:0000256" key="2">
    <source>
        <dbReference type="SAM" id="SignalP"/>
    </source>
</evidence>
<proteinExistence type="predicted"/>
<feature type="transmembrane region" description="Helical" evidence="1">
    <location>
        <begin position="254"/>
        <end position="277"/>
    </location>
</feature>
<sequence length="278" mass="28100">MKSSVFVLAIHAILVASQADPAAWAKYDHCPTTPSAGCAYICISVGNDPFCAANDPLTPRVYCNACPTTGDSCPARFDRDCSYLCADGSYPDMRRCTRELPAGAQNVLCAGCAGAPGVGGYGTTATGTKTVTVTATTISTYVSKDVSTVHVVSKDVSTVHVISKEVSTVTATVSGAGSGGGGGLDYTASTTHTGAPSATTSGIYETTISTATIPTLSVPPVLPTYSPSGNGTSGNGTATIGLPHPTYISGSSRMIINFGASTIIGFLGLLGIISGWYI</sequence>
<evidence type="ECO:0000313" key="4">
    <source>
        <dbReference type="Proteomes" id="UP000474640"/>
    </source>
</evidence>
<dbReference type="EMBL" id="JAABOJ010000043">
    <property type="protein sequence ID" value="KAF3274590.1"/>
    <property type="molecule type" value="Genomic_DNA"/>
</dbReference>
<dbReference type="OrthoDB" id="5416656at2759"/>
<keyword evidence="2" id="KW-0732">Signal</keyword>
<keyword evidence="1" id="KW-1133">Transmembrane helix</keyword>
<keyword evidence="1" id="KW-0812">Transmembrane</keyword>
<feature type="chain" id="PRO_5028904976" description="TNFR-Cys domain-containing protein" evidence="2">
    <location>
        <begin position="26"/>
        <end position="278"/>
    </location>
</feature>
<accession>A0A7C8R9Y4</accession>
<evidence type="ECO:0000256" key="1">
    <source>
        <dbReference type="SAM" id="Phobius"/>
    </source>
</evidence>